<keyword evidence="4" id="KW-1185">Reference proteome</keyword>
<keyword evidence="1" id="KW-0732">Signal</keyword>
<dbReference type="InterPro" id="IPR013740">
    <property type="entry name" value="Redoxin"/>
</dbReference>
<organism evidence="3 4">
    <name type="scientific">Rufibacter immobilis</name>
    <dbReference type="NCBI Taxonomy" id="1348778"/>
    <lineage>
        <taxon>Bacteria</taxon>
        <taxon>Pseudomonadati</taxon>
        <taxon>Bacteroidota</taxon>
        <taxon>Cytophagia</taxon>
        <taxon>Cytophagales</taxon>
        <taxon>Hymenobacteraceae</taxon>
        <taxon>Rufibacter</taxon>
    </lineage>
</organism>
<dbReference type="AlphaFoldDB" id="A0A3M9N3J9"/>
<dbReference type="InterPro" id="IPR036249">
    <property type="entry name" value="Thioredoxin-like_sf"/>
</dbReference>
<dbReference type="Gene3D" id="3.40.30.10">
    <property type="entry name" value="Glutaredoxin"/>
    <property type="match status" value="1"/>
</dbReference>
<dbReference type="GO" id="GO:0016491">
    <property type="term" value="F:oxidoreductase activity"/>
    <property type="evidence" value="ECO:0007669"/>
    <property type="project" value="InterPro"/>
</dbReference>
<dbReference type="InterPro" id="IPR013766">
    <property type="entry name" value="Thioredoxin_domain"/>
</dbReference>
<evidence type="ECO:0000259" key="2">
    <source>
        <dbReference type="PROSITE" id="PS51352"/>
    </source>
</evidence>
<dbReference type="Pfam" id="PF08534">
    <property type="entry name" value="Redoxin"/>
    <property type="match status" value="1"/>
</dbReference>
<dbReference type="EMBL" id="RJJE01000002">
    <property type="protein sequence ID" value="RNI32381.1"/>
    <property type="molecule type" value="Genomic_DNA"/>
</dbReference>
<evidence type="ECO:0000313" key="3">
    <source>
        <dbReference type="EMBL" id="RNI32381.1"/>
    </source>
</evidence>
<feature type="chain" id="PRO_5018322178" evidence="1">
    <location>
        <begin position="26"/>
        <end position="481"/>
    </location>
</feature>
<feature type="signal peptide" evidence="1">
    <location>
        <begin position="1"/>
        <end position="25"/>
    </location>
</feature>
<accession>A0A3M9N3J9</accession>
<dbReference type="PROSITE" id="PS51352">
    <property type="entry name" value="THIOREDOXIN_2"/>
    <property type="match status" value="1"/>
</dbReference>
<evidence type="ECO:0000256" key="1">
    <source>
        <dbReference type="SAM" id="SignalP"/>
    </source>
</evidence>
<name>A0A3M9N3J9_9BACT</name>
<dbReference type="PANTHER" id="PTHR42852:SF13">
    <property type="entry name" value="PROTEIN DIPZ"/>
    <property type="match status" value="1"/>
</dbReference>
<gene>
    <name evidence="3" type="ORF">EFA69_03400</name>
</gene>
<comment type="caution">
    <text evidence="3">The sequence shown here is derived from an EMBL/GenBank/DDBJ whole genome shotgun (WGS) entry which is preliminary data.</text>
</comment>
<dbReference type="InterPro" id="IPR050553">
    <property type="entry name" value="Thioredoxin_ResA/DsbE_sf"/>
</dbReference>
<proteinExistence type="predicted"/>
<reference evidence="3 4" key="1">
    <citation type="submission" date="2018-11" db="EMBL/GenBank/DDBJ databases">
        <title>Rufibacter latericius sp. nov., isolated from water in Baiyang Lake.</title>
        <authorList>
            <person name="Yang Y."/>
        </authorList>
    </citation>
    <scope>NUCLEOTIDE SEQUENCE [LARGE SCALE GENOMIC DNA]</scope>
    <source>
        <strain evidence="3 4">MCC P1</strain>
    </source>
</reference>
<feature type="domain" description="Thioredoxin" evidence="2">
    <location>
        <begin position="332"/>
        <end position="476"/>
    </location>
</feature>
<dbReference type="RefSeq" id="WP_123131681.1">
    <property type="nucleotide sequence ID" value="NZ_RJJE01000002.1"/>
</dbReference>
<sequence length="481" mass="54645">MRFPTQRLLTSAVFFLTIFFGTGSAAWAQGTATITGKIDNSVSDSVLLELYTVPASYSGQSHTVALKGNGEFTLQVPVAEPMLGELVHGPESVMLYLQPGDNLDVRVDAEDFVSSLKLKGQGFVENNYLVQFERKFEEEEDYQVLPSNIFKQEKNFLLFLDERRQDQRKFLEKFLKSNKVSEAFKAYAQAQIDFSYANDRLTYVDVRKRVGGLPPELSPTYYDFLKEVNLNAPGALRNQAYLDFLNNYFQYRALQEQPTNLERDYYPTLYKLVKQELRGSARDMMLSRILSQTFRFGYVPDADAMYLDFQKEVKDTNYLSYVTSQYRQFRRVGLGTKAAAFTLISSDGDSVSLSSFKNKMVYLGFWRTHCGICTVDQLAYKYFAEQLASKGIELLQVSVGEDFNTWKANIAQKKLPGTHLYAPDLSAQILKDYDVKSFPAYFLIAPDGTLINTNARRPGHAEGARDIAAAVDQYRNSSARK</sequence>
<dbReference type="Proteomes" id="UP000271010">
    <property type="component" value="Unassembled WGS sequence"/>
</dbReference>
<dbReference type="SUPFAM" id="SSF52833">
    <property type="entry name" value="Thioredoxin-like"/>
    <property type="match status" value="1"/>
</dbReference>
<evidence type="ECO:0000313" key="4">
    <source>
        <dbReference type="Proteomes" id="UP000271010"/>
    </source>
</evidence>
<dbReference type="OrthoDB" id="6399635at2"/>
<dbReference type="PANTHER" id="PTHR42852">
    <property type="entry name" value="THIOL:DISULFIDE INTERCHANGE PROTEIN DSBE"/>
    <property type="match status" value="1"/>
</dbReference>
<dbReference type="CDD" id="cd02966">
    <property type="entry name" value="TlpA_like_family"/>
    <property type="match status" value="1"/>
</dbReference>
<protein>
    <submittedName>
        <fullName evidence="3">AhpC/TSA family protein</fullName>
    </submittedName>
</protein>